<dbReference type="GO" id="GO:0016705">
    <property type="term" value="F:oxidoreductase activity, acting on paired donors, with incorporation or reduction of molecular oxygen"/>
    <property type="evidence" value="ECO:0007669"/>
    <property type="project" value="InterPro"/>
</dbReference>
<dbReference type="AlphaFoldDB" id="A0A0C3AJ42"/>
<dbReference type="GO" id="GO:0005506">
    <property type="term" value="F:iron ion binding"/>
    <property type="evidence" value="ECO:0007669"/>
    <property type="project" value="InterPro"/>
</dbReference>
<dbReference type="Gene3D" id="1.10.630.10">
    <property type="entry name" value="Cytochrome P450"/>
    <property type="match status" value="1"/>
</dbReference>
<evidence type="ECO:0008006" key="13">
    <source>
        <dbReference type="Google" id="ProtNLM"/>
    </source>
</evidence>
<dbReference type="InterPro" id="IPR002401">
    <property type="entry name" value="Cyt_P450_E_grp-I"/>
</dbReference>
<dbReference type="PRINTS" id="PR00385">
    <property type="entry name" value="P450"/>
</dbReference>
<dbReference type="InterPro" id="IPR001128">
    <property type="entry name" value="Cyt_P450"/>
</dbReference>
<name>A0A0C3AJ42_SERVB</name>
<dbReference type="OrthoDB" id="1470350at2759"/>
<evidence type="ECO:0000256" key="7">
    <source>
        <dbReference type="ARBA" id="ARBA00023004"/>
    </source>
</evidence>
<feature type="binding site" description="axial binding residue" evidence="9">
    <location>
        <position position="476"/>
    </location>
    <ligand>
        <name>heme</name>
        <dbReference type="ChEBI" id="CHEBI:30413"/>
    </ligand>
    <ligandPart>
        <name>Fe</name>
        <dbReference type="ChEBI" id="CHEBI:18248"/>
    </ligandPart>
</feature>
<organism evidence="11 12">
    <name type="scientific">Serendipita vermifera MAFF 305830</name>
    <dbReference type="NCBI Taxonomy" id="933852"/>
    <lineage>
        <taxon>Eukaryota</taxon>
        <taxon>Fungi</taxon>
        <taxon>Dikarya</taxon>
        <taxon>Basidiomycota</taxon>
        <taxon>Agaricomycotina</taxon>
        <taxon>Agaricomycetes</taxon>
        <taxon>Sebacinales</taxon>
        <taxon>Serendipitaceae</taxon>
        <taxon>Serendipita</taxon>
    </lineage>
</organism>
<proteinExistence type="inferred from homology"/>
<evidence type="ECO:0000256" key="2">
    <source>
        <dbReference type="ARBA" id="ARBA00005179"/>
    </source>
</evidence>
<dbReference type="PANTHER" id="PTHR24305:SF166">
    <property type="entry name" value="CYTOCHROME P450 12A4, MITOCHONDRIAL-RELATED"/>
    <property type="match status" value="1"/>
</dbReference>
<dbReference type="Pfam" id="PF00067">
    <property type="entry name" value="p450"/>
    <property type="match status" value="1"/>
</dbReference>
<evidence type="ECO:0000256" key="4">
    <source>
        <dbReference type="ARBA" id="ARBA00022617"/>
    </source>
</evidence>
<dbReference type="PROSITE" id="PS00086">
    <property type="entry name" value="CYTOCHROME_P450"/>
    <property type="match status" value="1"/>
</dbReference>
<dbReference type="HOGENOM" id="CLU_001570_25_0_1"/>
<gene>
    <name evidence="11" type="ORF">M408DRAFT_231631</name>
</gene>
<dbReference type="PRINTS" id="PR00463">
    <property type="entry name" value="EP450I"/>
</dbReference>
<dbReference type="GO" id="GO:0020037">
    <property type="term" value="F:heme binding"/>
    <property type="evidence" value="ECO:0007669"/>
    <property type="project" value="InterPro"/>
</dbReference>
<dbReference type="InterPro" id="IPR017972">
    <property type="entry name" value="Cyt_P450_CS"/>
</dbReference>
<evidence type="ECO:0000256" key="3">
    <source>
        <dbReference type="ARBA" id="ARBA00010617"/>
    </source>
</evidence>
<evidence type="ECO:0000313" key="11">
    <source>
        <dbReference type="EMBL" id="KIM24615.1"/>
    </source>
</evidence>
<evidence type="ECO:0000256" key="5">
    <source>
        <dbReference type="ARBA" id="ARBA00022723"/>
    </source>
</evidence>
<reference evidence="11 12" key="1">
    <citation type="submission" date="2014-04" db="EMBL/GenBank/DDBJ databases">
        <authorList>
            <consortium name="DOE Joint Genome Institute"/>
            <person name="Kuo A."/>
            <person name="Zuccaro A."/>
            <person name="Kohler A."/>
            <person name="Nagy L.G."/>
            <person name="Floudas D."/>
            <person name="Copeland A."/>
            <person name="Barry K.W."/>
            <person name="Cichocki N."/>
            <person name="Veneault-Fourrey C."/>
            <person name="LaButti K."/>
            <person name="Lindquist E.A."/>
            <person name="Lipzen A."/>
            <person name="Lundell T."/>
            <person name="Morin E."/>
            <person name="Murat C."/>
            <person name="Sun H."/>
            <person name="Tunlid A."/>
            <person name="Henrissat B."/>
            <person name="Grigoriev I.V."/>
            <person name="Hibbett D.S."/>
            <person name="Martin F."/>
            <person name="Nordberg H.P."/>
            <person name="Cantor M.N."/>
            <person name="Hua S.X."/>
        </authorList>
    </citation>
    <scope>NUCLEOTIDE SEQUENCE [LARGE SCALE GENOMIC DNA]</scope>
    <source>
        <strain evidence="11 12">MAFF 305830</strain>
    </source>
</reference>
<dbReference type="Proteomes" id="UP000054097">
    <property type="component" value="Unassembled WGS sequence"/>
</dbReference>
<evidence type="ECO:0000256" key="9">
    <source>
        <dbReference type="PIRSR" id="PIRSR602401-1"/>
    </source>
</evidence>
<dbReference type="InterPro" id="IPR036396">
    <property type="entry name" value="Cyt_P450_sf"/>
</dbReference>
<dbReference type="SUPFAM" id="SSF48264">
    <property type="entry name" value="Cytochrome P450"/>
    <property type="match status" value="1"/>
</dbReference>
<protein>
    <recommendedName>
        <fullName evidence="13">Cytochrome P450</fullName>
    </recommendedName>
</protein>
<keyword evidence="8 10" id="KW-0503">Monooxygenase</keyword>
<sequence length="541" mass="61206">MDNILSHIKKDDLLRPSTLVAIAAALCGAELARRILKLRAALAGIGNLPGRRTLCGPHTLLAAFLPQIPYINLPAGWQFKEKYRLHEQYGADVVSSAYLFDPDNIYLWIADAAIAKKITTITPKKVDFPKPIKMFEAICIYGGNIVAAEFDEWRRHRRIAGPSFSDRNNKVVHEETTRLTEDLLDRWSAKGARVVNIDNVVTFTSKLTVMIISIAGFGYSFGWDETEEMPPGHKMTFRTSLSTLLYNFPLRLLFSDSALMFSKTGRKVVTAFKELGVYMSEMIEERRQGGSAGEPDLFTNLINGTSEDPKERAENQLSNEELKGNIFTFLFGGHETTAHSLGFTLALLAMHPDIQEKAFQELRRIVPEGEAPTYAQILEWKYGLAVTHESLRMFPPILSLWRYSGHDTVLTTFSTDGRNTPITFPVPQGTKIMVSIAGLHYNPKYWDQPELFRPERFLGNYNKDAFMPWGAGPRSCIGRRFSETDSLTFLANLLLKYRFKVTPISDKETPAEMKERVLRWSHGMITIAPEKVPLTFTLRDK</sequence>
<evidence type="ECO:0000256" key="6">
    <source>
        <dbReference type="ARBA" id="ARBA00023002"/>
    </source>
</evidence>
<keyword evidence="4 9" id="KW-0349">Heme</keyword>
<keyword evidence="5 9" id="KW-0479">Metal-binding</keyword>
<dbReference type="InterPro" id="IPR050121">
    <property type="entry name" value="Cytochrome_P450_monoxygenase"/>
</dbReference>
<comment type="similarity">
    <text evidence="3 10">Belongs to the cytochrome P450 family.</text>
</comment>
<dbReference type="EMBL" id="KN824322">
    <property type="protein sequence ID" value="KIM24615.1"/>
    <property type="molecule type" value="Genomic_DNA"/>
</dbReference>
<comment type="cofactor">
    <cofactor evidence="1 9">
        <name>heme</name>
        <dbReference type="ChEBI" id="CHEBI:30413"/>
    </cofactor>
</comment>
<comment type="pathway">
    <text evidence="2">Secondary metabolite biosynthesis.</text>
</comment>
<dbReference type="STRING" id="933852.A0A0C3AJ42"/>
<evidence type="ECO:0000256" key="1">
    <source>
        <dbReference type="ARBA" id="ARBA00001971"/>
    </source>
</evidence>
<reference evidence="12" key="2">
    <citation type="submission" date="2015-01" db="EMBL/GenBank/DDBJ databases">
        <title>Evolutionary Origins and Diversification of the Mycorrhizal Mutualists.</title>
        <authorList>
            <consortium name="DOE Joint Genome Institute"/>
            <consortium name="Mycorrhizal Genomics Consortium"/>
            <person name="Kohler A."/>
            <person name="Kuo A."/>
            <person name="Nagy L.G."/>
            <person name="Floudas D."/>
            <person name="Copeland A."/>
            <person name="Barry K.W."/>
            <person name="Cichocki N."/>
            <person name="Veneault-Fourrey C."/>
            <person name="LaButti K."/>
            <person name="Lindquist E.A."/>
            <person name="Lipzen A."/>
            <person name="Lundell T."/>
            <person name="Morin E."/>
            <person name="Murat C."/>
            <person name="Riley R."/>
            <person name="Ohm R."/>
            <person name="Sun H."/>
            <person name="Tunlid A."/>
            <person name="Henrissat B."/>
            <person name="Grigoriev I.V."/>
            <person name="Hibbett D.S."/>
            <person name="Martin F."/>
        </authorList>
    </citation>
    <scope>NUCLEOTIDE SEQUENCE [LARGE SCALE GENOMIC DNA]</scope>
    <source>
        <strain evidence="12">MAFF 305830</strain>
    </source>
</reference>
<keyword evidence="6 10" id="KW-0560">Oxidoreductase</keyword>
<dbReference type="GO" id="GO:0004497">
    <property type="term" value="F:monooxygenase activity"/>
    <property type="evidence" value="ECO:0007669"/>
    <property type="project" value="UniProtKB-KW"/>
</dbReference>
<accession>A0A0C3AJ42</accession>
<evidence type="ECO:0000256" key="8">
    <source>
        <dbReference type="ARBA" id="ARBA00023033"/>
    </source>
</evidence>
<dbReference type="PANTHER" id="PTHR24305">
    <property type="entry name" value="CYTOCHROME P450"/>
    <property type="match status" value="1"/>
</dbReference>
<keyword evidence="12" id="KW-1185">Reference proteome</keyword>
<evidence type="ECO:0000313" key="12">
    <source>
        <dbReference type="Proteomes" id="UP000054097"/>
    </source>
</evidence>
<evidence type="ECO:0000256" key="10">
    <source>
        <dbReference type="RuleBase" id="RU000461"/>
    </source>
</evidence>
<keyword evidence="7 9" id="KW-0408">Iron</keyword>